<dbReference type="Pfam" id="PF00560">
    <property type="entry name" value="LRR_1"/>
    <property type="match status" value="8"/>
</dbReference>
<evidence type="ECO:0000256" key="16">
    <source>
        <dbReference type="ARBA" id="ARBA00022989"/>
    </source>
</evidence>
<evidence type="ECO:0000256" key="3">
    <source>
        <dbReference type="ARBA" id="ARBA00008684"/>
    </source>
</evidence>
<keyword evidence="12" id="KW-0677">Repeat</keyword>
<dbReference type="Gene3D" id="1.10.510.10">
    <property type="entry name" value="Transferase(Phosphotransferase) domain 1"/>
    <property type="match status" value="2"/>
</dbReference>
<keyword evidence="19" id="KW-0325">Glycoprotein</keyword>
<keyword evidence="14" id="KW-0418">Kinase</keyword>
<proteinExistence type="inferred from homology"/>
<sequence length="1782" mass="193624">MAPKAKLLLFHLALLHGLLHTLISEAANETDALALLQLKASLTGDPLQITSSWNSSTHFCQWRGILCGRKHQRVTVLNLQSLQLSGTLSPYIGNLTFLRRLYLFNNTLAGTIPSEIGRLRRLEELYLTNNSFSGEIPPSISRCSNLVAFDAGYNRLEGNLPPEIGSLSNLRIFSVRRNSLAGAIPPSYGNLSSLREFRAGSNDFSGRIPDELGQLKSLETLHLTINSLSGEIPDSIFNLSSLTLLALGANLFSGSLPWNLGISLPNLQSFDVASNRLTGSIPGSFSNASNLELVQLQTNGFTGEVPSFGNSPFLFRLSMAGNSLGNGGNSSDDGDLRFLSSLVNATSLDALRFDQNNFGGRLPGVIGNLSVMLRILHVGYNQISGEVPDGIQNLVGLQRFGASDSNFSGKIPSFWGKLPNLEWLLLGFNRFSGQIPVSIGNLTRLIVLDLSRNYLEGEIPAVLSNCQSLTTLDLSNSNLTGRIPPGLMTISSLSDFLDLGGNRLIGEIPGEVGNLRNLGSLGLYSNMLSGEIPSSLGSCVRMELLYLQDNLLKGSIPSSLNELKGLREFNVSRNNLSGEVPVFFQSFSSLQLLNLSYNSFQGEVPTEGVFRNASAISVTGNNNDKLCGGIPELFLPRCSFEQPRKGSSRKSKIIIITVVVASGLVALLVSCSLLLLFARRRRKQQHQETENPADDLHWKVSYQSLSKATDGFSTANLIGAGSFGSVYKGILHESGAVIAVKVFNLARQGASKSFLDECEALKSIRHRNLVKILTACSGIDYLRNEFKALVYEFLENGNLEEWLHPTDLANDEKDDGGRSLKLFQRVDVAIDVASALEYLHHDCETPIVHCDVKPSNVLLDGDMVGHLGDFGLAKLVSGTVGYSASSIGVRGTVGYAPPEYGMGSKVSTEGDVYSYGILLLEMFTGKRPTTDVFTEGLNLRDFVRRSLHGNLIDILDPVLLPRVFKNGEASISSSEETSSSNNLIPEESLVSILKIGVTCSSDSPHERISMSEVLARLVSVRNFFLIAATSGILSNATDRMALLEFKAMISEDPLGVLSSWNDSTYLCQWHGVTCSTRHQRVAVLNLQSRQLSGSISEHIGNLSFLVELNLINNSFSNGIPPEIGRLRRMQRLLVFNNSLSGVIPSTISGCSALTVFHAANNKLAGELPMQIGSLKKLQQLIVPVNGLTGSIPPSFGNLSSLQRFVLGNNRFSGSVPDALGRLKSLRVLLRSLDVAFNHLTGSVPASLSNASNLVFLQLQVNNFTGANKISGNLPSGIQNLVSLQRFEASYNYLSGTIPSVIWNIRTLEWLDLASNSISGSVPQSIGNLTRLNRLRLARNHLHGEIPAAIENCKDLIALDLSDNNLSGVIPPQIMRLSSLSVLLNLSHNQFTGILPYEVGSLTNLETLDLSHNMLSGNIPGSLGSCVRLELLNLQYNLMQGAIPSSLSSVRGVRILDISGNNLSGQIPKFLEDFTQLQLLNMSSNNFEGQVPEGGVFKSASVVSITGNNKLCGGIAELHLPACQFNQPGRRLSRKWKILISTISSLLFVSFTATCLLLCLMRKRRKEHVDSSTSDPPLQPSYQRLHKATNGFSSANLIGIGSFGSVYKGVMDENGATVAIKVFKLERRGASKSFIAECEALRNIRHRNLVKIVTACSSVDYHGNDFKALIYEFFANGSLEEWLHHPVQRTGHLPRSLDFLQRLNVAIDVASALDYLQHQCQTPIVHCDLKPSNVLLDDDMTGHVGDFGLARFLSSLDKRSFEGRTSSVGVRGTVGYAPPGKHF</sequence>
<keyword evidence="5" id="KW-1003">Cell membrane</keyword>
<dbReference type="EMBL" id="CAMGYJ010000005">
    <property type="protein sequence ID" value="CAI0415989.1"/>
    <property type="molecule type" value="Genomic_DNA"/>
</dbReference>
<evidence type="ECO:0000256" key="8">
    <source>
        <dbReference type="ARBA" id="ARBA00022614"/>
    </source>
</evidence>
<feature type="domain" description="Protein kinase" evidence="25">
    <location>
        <begin position="1591"/>
        <end position="1782"/>
    </location>
</feature>
<evidence type="ECO:0000256" key="17">
    <source>
        <dbReference type="ARBA" id="ARBA00023136"/>
    </source>
</evidence>
<comment type="subcellular location">
    <subcellularLocation>
        <location evidence="1">Cell membrane</location>
        <topology evidence="1">Single-pass membrane protein</topology>
    </subcellularLocation>
    <subcellularLocation>
        <location evidence="2">Membrane</location>
        <topology evidence="2">Single-pass type I membrane protein</topology>
    </subcellularLocation>
</comment>
<dbReference type="Gene3D" id="3.80.10.10">
    <property type="entry name" value="Ribonuclease Inhibitor"/>
    <property type="match status" value="6"/>
</dbReference>
<dbReference type="InterPro" id="IPR000719">
    <property type="entry name" value="Prot_kinase_dom"/>
</dbReference>
<evidence type="ECO:0000256" key="23">
    <source>
        <dbReference type="SAM" id="Phobius"/>
    </source>
</evidence>
<evidence type="ECO:0000256" key="24">
    <source>
        <dbReference type="SAM" id="SignalP"/>
    </source>
</evidence>
<evidence type="ECO:0000256" key="21">
    <source>
        <dbReference type="ARBA" id="ARBA00048679"/>
    </source>
</evidence>
<evidence type="ECO:0000259" key="25">
    <source>
        <dbReference type="PROSITE" id="PS50011"/>
    </source>
</evidence>
<dbReference type="FunFam" id="3.30.200.20:FF:000432">
    <property type="entry name" value="LRR receptor-like serine/threonine-protein kinase EFR"/>
    <property type="match status" value="2"/>
</dbReference>
<keyword evidence="27" id="KW-1185">Reference proteome</keyword>
<keyword evidence="13 22" id="KW-0547">Nucleotide-binding</keyword>
<evidence type="ECO:0000256" key="5">
    <source>
        <dbReference type="ARBA" id="ARBA00022475"/>
    </source>
</evidence>
<evidence type="ECO:0000256" key="18">
    <source>
        <dbReference type="ARBA" id="ARBA00023170"/>
    </source>
</evidence>
<evidence type="ECO:0000313" key="26">
    <source>
        <dbReference type="EMBL" id="CAI0415989.1"/>
    </source>
</evidence>
<dbReference type="Pfam" id="PF13855">
    <property type="entry name" value="LRR_8"/>
    <property type="match status" value="2"/>
</dbReference>
<dbReference type="InterPro" id="IPR051809">
    <property type="entry name" value="Plant_receptor-like_S/T_kinase"/>
</dbReference>
<dbReference type="FunFam" id="3.80.10.10:FF:000288">
    <property type="entry name" value="LRR receptor-like serine/threonine-protein kinase EFR"/>
    <property type="match status" value="2"/>
</dbReference>
<evidence type="ECO:0000256" key="22">
    <source>
        <dbReference type="PROSITE-ProRule" id="PRU10141"/>
    </source>
</evidence>
<keyword evidence="6" id="KW-0723">Serine/threonine-protein kinase</keyword>
<dbReference type="Pfam" id="PF08263">
    <property type="entry name" value="LRRNT_2"/>
    <property type="match status" value="2"/>
</dbReference>
<dbReference type="GO" id="GO:0009791">
    <property type="term" value="P:post-embryonic development"/>
    <property type="evidence" value="ECO:0007669"/>
    <property type="project" value="UniProtKB-ARBA"/>
</dbReference>
<evidence type="ECO:0000313" key="27">
    <source>
        <dbReference type="Proteomes" id="UP001154282"/>
    </source>
</evidence>
<feature type="signal peptide" evidence="24">
    <location>
        <begin position="1"/>
        <end position="26"/>
    </location>
</feature>
<keyword evidence="15 22" id="KW-0067">ATP-binding</keyword>
<dbReference type="InterPro" id="IPR013210">
    <property type="entry name" value="LRR_N_plant-typ"/>
</dbReference>
<evidence type="ECO:0000256" key="15">
    <source>
        <dbReference type="ARBA" id="ARBA00022840"/>
    </source>
</evidence>
<evidence type="ECO:0000256" key="19">
    <source>
        <dbReference type="ARBA" id="ARBA00023180"/>
    </source>
</evidence>
<dbReference type="Proteomes" id="UP001154282">
    <property type="component" value="Unassembled WGS sequence"/>
</dbReference>
<dbReference type="FunFam" id="3.80.10.10:FF:000095">
    <property type="entry name" value="LRR receptor-like serine/threonine-protein kinase GSO1"/>
    <property type="match status" value="1"/>
</dbReference>
<dbReference type="GO" id="GO:0004674">
    <property type="term" value="F:protein serine/threonine kinase activity"/>
    <property type="evidence" value="ECO:0007669"/>
    <property type="project" value="UniProtKB-KW"/>
</dbReference>
<feature type="binding site" evidence="22">
    <location>
        <position position="1620"/>
    </location>
    <ligand>
        <name>ATP</name>
        <dbReference type="ChEBI" id="CHEBI:30616"/>
    </ligand>
</feature>
<keyword evidence="17 23" id="KW-0472">Membrane</keyword>
<dbReference type="Pfam" id="PF00069">
    <property type="entry name" value="Pkinase"/>
    <property type="match status" value="2"/>
</dbReference>
<keyword evidence="11 24" id="KW-0732">Signal</keyword>
<dbReference type="PROSITE" id="PS50011">
    <property type="entry name" value="PROTEIN_KINASE_DOM"/>
    <property type="match status" value="2"/>
</dbReference>
<evidence type="ECO:0000256" key="1">
    <source>
        <dbReference type="ARBA" id="ARBA00004162"/>
    </source>
</evidence>
<feature type="transmembrane region" description="Helical" evidence="23">
    <location>
        <begin position="1537"/>
        <end position="1559"/>
    </location>
</feature>
<dbReference type="Gene3D" id="3.30.200.20">
    <property type="entry name" value="Phosphorylase Kinase, domain 1"/>
    <property type="match status" value="2"/>
</dbReference>
<dbReference type="GO" id="GO:0005886">
    <property type="term" value="C:plasma membrane"/>
    <property type="evidence" value="ECO:0007669"/>
    <property type="project" value="UniProtKB-SubCell"/>
</dbReference>
<reference evidence="26" key="1">
    <citation type="submission" date="2022-08" db="EMBL/GenBank/DDBJ databases">
        <authorList>
            <person name="Gutierrez-Valencia J."/>
        </authorList>
    </citation>
    <scope>NUCLEOTIDE SEQUENCE</scope>
</reference>
<dbReference type="InterPro" id="IPR001611">
    <property type="entry name" value="Leu-rich_rpt"/>
</dbReference>
<feature type="domain" description="Protein kinase" evidence="25">
    <location>
        <begin position="712"/>
        <end position="1024"/>
    </location>
</feature>
<keyword evidence="9" id="KW-0808">Transferase</keyword>
<evidence type="ECO:0000256" key="12">
    <source>
        <dbReference type="ARBA" id="ARBA00022737"/>
    </source>
</evidence>
<dbReference type="PANTHER" id="PTHR27008">
    <property type="entry name" value="OS04G0122200 PROTEIN"/>
    <property type="match status" value="1"/>
</dbReference>
<comment type="catalytic activity">
    <reaction evidence="20">
        <text>L-threonyl-[protein] + ATP = O-phospho-L-threonyl-[protein] + ADP + H(+)</text>
        <dbReference type="Rhea" id="RHEA:46608"/>
        <dbReference type="Rhea" id="RHEA-COMP:11060"/>
        <dbReference type="Rhea" id="RHEA-COMP:11605"/>
        <dbReference type="ChEBI" id="CHEBI:15378"/>
        <dbReference type="ChEBI" id="CHEBI:30013"/>
        <dbReference type="ChEBI" id="CHEBI:30616"/>
        <dbReference type="ChEBI" id="CHEBI:61977"/>
        <dbReference type="ChEBI" id="CHEBI:456216"/>
        <dbReference type="EC" id="2.7.11.1"/>
    </reaction>
</comment>
<dbReference type="InterPro" id="IPR003591">
    <property type="entry name" value="Leu-rich_rpt_typical-subtyp"/>
</dbReference>
<dbReference type="InterPro" id="IPR017441">
    <property type="entry name" value="Protein_kinase_ATP_BS"/>
</dbReference>
<dbReference type="InterPro" id="IPR011009">
    <property type="entry name" value="Kinase-like_dom_sf"/>
</dbReference>
<comment type="catalytic activity">
    <reaction evidence="21">
        <text>L-seryl-[protein] + ATP = O-phospho-L-seryl-[protein] + ADP + H(+)</text>
        <dbReference type="Rhea" id="RHEA:17989"/>
        <dbReference type="Rhea" id="RHEA-COMP:9863"/>
        <dbReference type="Rhea" id="RHEA-COMP:11604"/>
        <dbReference type="ChEBI" id="CHEBI:15378"/>
        <dbReference type="ChEBI" id="CHEBI:29999"/>
        <dbReference type="ChEBI" id="CHEBI:30616"/>
        <dbReference type="ChEBI" id="CHEBI:83421"/>
        <dbReference type="ChEBI" id="CHEBI:456216"/>
        <dbReference type="EC" id="2.7.11.1"/>
    </reaction>
</comment>
<name>A0AAV0K146_9ROSI</name>
<dbReference type="PANTHER" id="PTHR27008:SF499">
    <property type="entry name" value="OS06G0581500 PROTEIN"/>
    <property type="match status" value="1"/>
</dbReference>
<keyword evidence="8" id="KW-0433">Leucine-rich repeat</keyword>
<keyword evidence="16 23" id="KW-1133">Transmembrane helix</keyword>
<evidence type="ECO:0000256" key="20">
    <source>
        <dbReference type="ARBA" id="ARBA00047899"/>
    </source>
</evidence>
<feature type="chain" id="PRO_5043460264" description="non-specific serine/threonine protein kinase" evidence="24">
    <location>
        <begin position="27"/>
        <end position="1782"/>
    </location>
</feature>
<dbReference type="PROSITE" id="PS00108">
    <property type="entry name" value="PROTEIN_KINASE_ST"/>
    <property type="match status" value="2"/>
</dbReference>
<dbReference type="PROSITE" id="PS00107">
    <property type="entry name" value="PROTEIN_KINASE_ATP"/>
    <property type="match status" value="2"/>
</dbReference>
<gene>
    <name evidence="26" type="ORF">LITE_LOCUS16810</name>
</gene>
<feature type="transmembrane region" description="Helical" evidence="23">
    <location>
        <begin position="653"/>
        <end position="677"/>
    </location>
</feature>
<keyword evidence="18" id="KW-0675">Receptor</keyword>
<comment type="similarity">
    <text evidence="3">Belongs to the protein kinase superfamily. Ser/Thr protein kinase family.</text>
</comment>
<keyword evidence="10 23" id="KW-0812">Transmembrane</keyword>
<evidence type="ECO:0000256" key="7">
    <source>
        <dbReference type="ARBA" id="ARBA00022553"/>
    </source>
</evidence>
<dbReference type="SUPFAM" id="SSF52058">
    <property type="entry name" value="L domain-like"/>
    <property type="match status" value="4"/>
</dbReference>
<dbReference type="PRINTS" id="PR00019">
    <property type="entry name" value="LEURICHRPT"/>
</dbReference>
<dbReference type="FunFam" id="1.10.510.10:FF:000358">
    <property type="entry name" value="Putative leucine-rich repeat receptor-like serine/threonine-protein kinase"/>
    <property type="match status" value="1"/>
</dbReference>
<dbReference type="SMART" id="SM00369">
    <property type="entry name" value="LRR_TYP"/>
    <property type="match status" value="14"/>
</dbReference>
<protein>
    <recommendedName>
        <fullName evidence="4">non-specific serine/threonine protein kinase</fullName>
        <ecNumber evidence="4">2.7.11.1</ecNumber>
    </recommendedName>
</protein>
<dbReference type="SUPFAM" id="SSF56112">
    <property type="entry name" value="Protein kinase-like (PK-like)"/>
    <property type="match status" value="2"/>
</dbReference>
<dbReference type="InterPro" id="IPR008271">
    <property type="entry name" value="Ser/Thr_kinase_AS"/>
</dbReference>
<evidence type="ECO:0000256" key="11">
    <source>
        <dbReference type="ARBA" id="ARBA00022729"/>
    </source>
</evidence>
<feature type="binding site" evidence="22">
    <location>
        <position position="741"/>
    </location>
    <ligand>
        <name>ATP</name>
        <dbReference type="ChEBI" id="CHEBI:30616"/>
    </ligand>
</feature>
<accession>A0AAV0K146</accession>
<dbReference type="EC" id="2.7.11.1" evidence="4"/>
<evidence type="ECO:0000256" key="13">
    <source>
        <dbReference type="ARBA" id="ARBA00022741"/>
    </source>
</evidence>
<organism evidence="26 27">
    <name type="scientific">Linum tenue</name>
    <dbReference type="NCBI Taxonomy" id="586396"/>
    <lineage>
        <taxon>Eukaryota</taxon>
        <taxon>Viridiplantae</taxon>
        <taxon>Streptophyta</taxon>
        <taxon>Embryophyta</taxon>
        <taxon>Tracheophyta</taxon>
        <taxon>Spermatophyta</taxon>
        <taxon>Magnoliopsida</taxon>
        <taxon>eudicotyledons</taxon>
        <taxon>Gunneridae</taxon>
        <taxon>Pentapetalae</taxon>
        <taxon>rosids</taxon>
        <taxon>fabids</taxon>
        <taxon>Malpighiales</taxon>
        <taxon>Linaceae</taxon>
        <taxon>Linum</taxon>
    </lineage>
</organism>
<dbReference type="InterPro" id="IPR032675">
    <property type="entry name" value="LRR_dom_sf"/>
</dbReference>
<evidence type="ECO:0000256" key="2">
    <source>
        <dbReference type="ARBA" id="ARBA00004479"/>
    </source>
</evidence>
<keyword evidence="7" id="KW-0597">Phosphoprotein</keyword>
<evidence type="ECO:0000256" key="14">
    <source>
        <dbReference type="ARBA" id="ARBA00022777"/>
    </source>
</evidence>
<dbReference type="FunFam" id="3.80.10.10:FF:000233">
    <property type="entry name" value="Leucine-rich repeat receptor-like protein kinase TDR"/>
    <property type="match status" value="1"/>
</dbReference>
<evidence type="ECO:0000256" key="4">
    <source>
        <dbReference type="ARBA" id="ARBA00012513"/>
    </source>
</evidence>
<dbReference type="SMART" id="SM00220">
    <property type="entry name" value="S_TKc"/>
    <property type="match status" value="1"/>
</dbReference>
<evidence type="ECO:0000256" key="6">
    <source>
        <dbReference type="ARBA" id="ARBA00022527"/>
    </source>
</evidence>
<evidence type="ECO:0000256" key="10">
    <source>
        <dbReference type="ARBA" id="ARBA00022692"/>
    </source>
</evidence>
<dbReference type="PROSITE" id="PS51450">
    <property type="entry name" value="LRR"/>
    <property type="match status" value="1"/>
</dbReference>
<dbReference type="GO" id="GO:0005524">
    <property type="term" value="F:ATP binding"/>
    <property type="evidence" value="ECO:0007669"/>
    <property type="project" value="UniProtKB-UniRule"/>
</dbReference>
<comment type="caution">
    <text evidence="26">The sequence shown here is derived from an EMBL/GenBank/DDBJ whole genome shotgun (WGS) entry which is preliminary data.</text>
</comment>
<evidence type="ECO:0000256" key="9">
    <source>
        <dbReference type="ARBA" id="ARBA00022679"/>
    </source>
</evidence>